<feature type="domain" description="VWFA" evidence="2">
    <location>
        <begin position="113"/>
        <end position="303"/>
    </location>
</feature>
<dbReference type="Gene3D" id="2.60.200.20">
    <property type="match status" value="1"/>
</dbReference>
<evidence type="ECO:0000313" key="4">
    <source>
        <dbReference type="Proteomes" id="UP000192343"/>
    </source>
</evidence>
<dbReference type="AlphaFoldDB" id="A0A1Y1RVF9"/>
<evidence type="ECO:0000259" key="2">
    <source>
        <dbReference type="PROSITE" id="PS50234"/>
    </source>
</evidence>
<dbReference type="STRING" id="1963862.B4O97_16380"/>
<dbReference type="CDD" id="cd00198">
    <property type="entry name" value="vWFA"/>
    <property type="match status" value="1"/>
</dbReference>
<dbReference type="InterPro" id="IPR002035">
    <property type="entry name" value="VWF_A"/>
</dbReference>
<accession>A0A1Y1RVF9</accession>
<comment type="caution">
    <text evidence="3">The sequence shown here is derived from an EMBL/GenBank/DDBJ whole genome shotgun (WGS) entry which is preliminary data.</text>
</comment>
<feature type="transmembrane region" description="Helical" evidence="1">
    <location>
        <begin position="349"/>
        <end position="372"/>
    </location>
</feature>
<gene>
    <name evidence="3" type="ORF">B4O97_16380</name>
</gene>
<evidence type="ECO:0000256" key="1">
    <source>
        <dbReference type="SAM" id="Phobius"/>
    </source>
</evidence>
<dbReference type="InterPro" id="IPR036465">
    <property type="entry name" value="vWFA_dom_sf"/>
</dbReference>
<dbReference type="SUPFAM" id="SSF53300">
    <property type="entry name" value="vWA-like"/>
    <property type="match status" value="1"/>
</dbReference>
<dbReference type="PROSITE" id="PS50234">
    <property type="entry name" value="VWFA"/>
    <property type="match status" value="1"/>
</dbReference>
<name>A0A1Y1RVF9_9SPIO</name>
<dbReference type="Pfam" id="PF00092">
    <property type="entry name" value="VWA"/>
    <property type="match status" value="1"/>
</dbReference>
<dbReference type="SMART" id="SM00327">
    <property type="entry name" value="VWA"/>
    <property type="match status" value="1"/>
</dbReference>
<dbReference type="Gene3D" id="3.40.50.410">
    <property type="entry name" value="von Willebrand factor, type A domain"/>
    <property type="match status" value="1"/>
</dbReference>
<keyword evidence="4" id="KW-1185">Reference proteome</keyword>
<protein>
    <recommendedName>
        <fullName evidence="2">VWFA domain-containing protein</fullName>
    </recommendedName>
</protein>
<dbReference type="SUPFAM" id="SSF49879">
    <property type="entry name" value="SMAD/FHA domain"/>
    <property type="match status" value="1"/>
</dbReference>
<dbReference type="EMBL" id="MWQY01000023">
    <property type="protein sequence ID" value="ORC31841.1"/>
    <property type="molecule type" value="Genomic_DNA"/>
</dbReference>
<dbReference type="InterPro" id="IPR008984">
    <property type="entry name" value="SMAD_FHA_dom_sf"/>
</dbReference>
<keyword evidence="1" id="KW-0812">Transmembrane</keyword>
<keyword evidence="1" id="KW-1133">Transmembrane helix</keyword>
<organism evidence="3 4">
    <name type="scientific">Marispirochaeta aestuarii</name>
    <dbReference type="NCBI Taxonomy" id="1963862"/>
    <lineage>
        <taxon>Bacteria</taxon>
        <taxon>Pseudomonadati</taxon>
        <taxon>Spirochaetota</taxon>
        <taxon>Spirochaetia</taxon>
        <taxon>Spirochaetales</taxon>
        <taxon>Spirochaetaceae</taxon>
        <taxon>Marispirochaeta</taxon>
    </lineage>
</organism>
<dbReference type="Proteomes" id="UP000192343">
    <property type="component" value="Unassembled WGS sequence"/>
</dbReference>
<evidence type="ECO:0000313" key="3">
    <source>
        <dbReference type="EMBL" id="ORC31841.1"/>
    </source>
</evidence>
<reference evidence="3 4" key="1">
    <citation type="submission" date="2017-03" db="EMBL/GenBank/DDBJ databases">
        <title>Draft Genome sequence of Marispirochaeta sp. strain JC444.</title>
        <authorList>
            <person name="Shivani Y."/>
            <person name="Subhash Y."/>
            <person name="Sasikala C."/>
            <person name="Ramana C."/>
        </authorList>
    </citation>
    <scope>NUCLEOTIDE SEQUENCE [LARGE SCALE GENOMIC DNA]</scope>
    <source>
        <strain evidence="3 4">JC444</strain>
    </source>
</reference>
<proteinExistence type="predicted"/>
<keyword evidence="1" id="KW-0472">Membrane</keyword>
<sequence length="481" mass="54170">MKMSFASDTRLSGSYRDDLHGGVNMKRLTISICLLLFFSVLWGQSVEITQIENRSLLVDGTLDIYFLPRNEEGEPRVLPENTEPELFVVDGEKRIPQRILSLEQDAPRRQGISFLLLIDNSGSMHDEYLGNMLRFETARFAVDQFLQDIDNPLDRIGLSAFNTFYTPLIPVSQVSAQFEAALNSIQRPSRENSYTELYRSIQQAALDLADSRGRRAIIVLSDGENFPYTLSGNPHPLYGEKEFDHQDALKTLVDEGISLYAVHIGETKDKPLDDIARESGGRSFTADDRGNLMNVYLTIRDEIQQEYRLRFRPPYRGSDVHTVELEIEDQTSVADYYVPHFLGKYASPLGWLVLIPLLIAAGLIVLAFLYVWEKPATEAEINLLAAGKNFSPRTRVNLTKEVTVIGAGRNADMTIAGNPAMRESHATIVFDRNSGNYTVSADAEFRVNNRLKKSHTLKSGDVLDFDGTTVVFDRPPKHKKT</sequence>